<dbReference type="SUPFAM" id="SSF51658">
    <property type="entry name" value="Xylose isomerase-like"/>
    <property type="match status" value="1"/>
</dbReference>
<evidence type="ECO:0000313" key="2">
    <source>
        <dbReference type="EMBL" id="UOM50616.1"/>
    </source>
</evidence>
<feature type="domain" description="Xylose isomerase-like TIM barrel" evidence="1">
    <location>
        <begin position="12"/>
        <end position="250"/>
    </location>
</feature>
<keyword evidence="3" id="KW-1185">Reference proteome</keyword>
<reference evidence="3" key="1">
    <citation type="journal article" date="2024" name="J Bioinform Genom">
        <title>Complete genome sequence of the type strain bacterium Sphaerochaeta associata GLS2t (VKM B-2742)t.</title>
        <authorList>
            <person name="Troshina O.Y."/>
            <person name="Tepeeva A.N."/>
            <person name="Arzamasceva V.O."/>
            <person name="Whitman W.B."/>
            <person name="Varghese N."/>
            <person name="Shapiro N."/>
            <person name="Woyke T."/>
            <person name="Kripides N.C."/>
            <person name="Vasilenko O.V."/>
        </authorList>
    </citation>
    <scope>NUCLEOTIDE SEQUENCE [LARGE SCALE GENOMIC DNA]</scope>
    <source>
        <strain evidence="3">GLS2T</strain>
    </source>
</reference>
<dbReference type="InterPro" id="IPR013022">
    <property type="entry name" value="Xyl_isomerase-like_TIM-brl"/>
</dbReference>
<dbReference type="InterPro" id="IPR036237">
    <property type="entry name" value="Xyl_isomerase-like_sf"/>
</dbReference>
<dbReference type="PANTHER" id="PTHR12110">
    <property type="entry name" value="HYDROXYPYRUVATE ISOMERASE"/>
    <property type="match status" value="1"/>
</dbReference>
<dbReference type="Pfam" id="PF01261">
    <property type="entry name" value="AP_endonuc_2"/>
    <property type="match status" value="1"/>
</dbReference>
<dbReference type="Gene3D" id="3.20.20.150">
    <property type="entry name" value="Divalent-metal-dependent TIM barrel enzymes"/>
    <property type="match status" value="1"/>
</dbReference>
<gene>
    <name evidence="2" type="ORF">MUG09_13715</name>
</gene>
<evidence type="ECO:0000259" key="1">
    <source>
        <dbReference type="Pfam" id="PF01261"/>
    </source>
</evidence>
<accession>A0ABY4DFC6</accession>
<sequence>MRFGICTDIQNIDEVASLGYDYVEAKLNVIAVLDEDAFSAIVEQVHASPICVERCCLLLPKSMQVIGDRYQEAEMVAYLKAAYARMQAIGADLVVFGSGKSRTFDDSMRWQQAFKHLVDVTKVIGMVGADYGIRIAIEPLNRLETNLINTLTEAAALQACVGLPNVGLLADSYHMASEHEDWNHIVQVAPLMHTHIALYEGRRYPTMQCDEVDSFMTALQAAGYDASMSIEGKSDDWQSDAKSALSILKQACEGRR</sequence>
<dbReference type="PANTHER" id="PTHR12110:SF41">
    <property type="entry name" value="INOSOSE DEHYDRATASE"/>
    <property type="match status" value="1"/>
</dbReference>
<proteinExistence type="predicted"/>
<evidence type="ECO:0000313" key="3">
    <source>
        <dbReference type="Proteomes" id="UP000829708"/>
    </source>
</evidence>
<dbReference type="RefSeq" id="WP_244772003.1">
    <property type="nucleotide sequence ID" value="NZ_CP094929.1"/>
</dbReference>
<dbReference type="GO" id="GO:0016853">
    <property type="term" value="F:isomerase activity"/>
    <property type="evidence" value="ECO:0007669"/>
    <property type="project" value="UniProtKB-KW"/>
</dbReference>
<dbReference type="InterPro" id="IPR050312">
    <property type="entry name" value="IolE/XylAMocC-like"/>
</dbReference>
<keyword evidence="2" id="KW-0413">Isomerase</keyword>
<dbReference type="EMBL" id="CP094929">
    <property type="protein sequence ID" value="UOM50616.1"/>
    <property type="molecule type" value="Genomic_DNA"/>
</dbReference>
<name>A0ABY4DFC6_9SPIR</name>
<dbReference type="Proteomes" id="UP000829708">
    <property type="component" value="Chromosome"/>
</dbReference>
<protein>
    <submittedName>
        <fullName evidence="2">Sugar phosphate isomerase/epimerase</fullName>
    </submittedName>
</protein>
<organism evidence="2 3">
    <name type="scientific">Sphaerochaeta associata</name>
    <dbReference type="NCBI Taxonomy" id="1129264"/>
    <lineage>
        <taxon>Bacteria</taxon>
        <taxon>Pseudomonadati</taxon>
        <taxon>Spirochaetota</taxon>
        <taxon>Spirochaetia</taxon>
        <taxon>Spirochaetales</taxon>
        <taxon>Sphaerochaetaceae</taxon>
        <taxon>Sphaerochaeta</taxon>
    </lineage>
</organism>